<dbReference type="GO" id="GO:0098797">
    <property type="term" value="C:plasma membrane protein complex"/>
    <property type="evidence" value="ECO:0007669"/>
    <property type="project" value="TreeGrafter"/>
</dbReference>
<dbReference type="NCBIfam" id="TIGR02212">
    <property type="entry name" value="lolCE"/>
    <property type="match status" value="1"/>
</dbReference>
<dbReference type="PANTHER" id="PTHR30489">
    <property type="entry name" value="LIPOPROTEIN-RELEASING SYSTEM TRANSMEMBRANE PROTEIN LOLE"/>
    <property type="match status" value="1"/>
</dbReference>
<evidence type="ECO:0000256" key="8">
    <source>
        <dbReference type="SAM" id="Phobius"/>
    </source>
</evidence>
<evidence type="ECO:0000313" key="12">
    <source>
        <dbReference type="Proteomes" id="UP000283255"/>
    </source>
</evidence>
<dbReference type="Pfam" id="PF12704">
    <property type="entry name" value="MacB_PCD"/>
    <property type="match status" value="1"/>
</dbReference>
<dbReference type="EMBL" id="QZCH01000022">
    <property type="protein sequence ID" value="RJG41998.1"/>
    <property type="molecule type" value="Genomic_DNA"/>
</dbReference>
<evidence type="ECO:0000256" key="4">
    <source>
        <dbReference type="ARBA" id="ARBA00022475"/>
    </source>
</evidence>
<keyword evidence="6 8" id="KW-1133">Transmembrane helix</keyword>
<evidence type="ECO:0000256" key="2">
    <source>
        <dbReference type="ARBA" id="ARBA00005236"/>
    </source>
</evidence>
<gene>
    <name evidence="11" type="ORF">D1Z90_15295</name>
</gene>
<dbReference type="InterPro" id="IPR025857">
    <property type="entry name" value="MacB_PCD"/>
</dbReference>
<evidence type="ECO:0000256" key="5">
    <source>
        <dbReference type="ARBA" id="ARBA00022692"/>
    </source>
</evidence>
<sequence length="408" mass="43989">MFYPLSLFIGLRYTQAKKSNGFVSFVSLFSTGGILIGVMALVTVLSVMNGFEEKQKVRILGAIPHVIYSNDKQQLTQWQDKLAEFATLPHVTAVAGIVTAEALAQTPKGLEGVQVQGVFPDMHPANERVSQSMLVGDFAELTAGSYHVVVGRQLAKKLGVTLGDKIRLMSSKGSVFTPLGRMPSQRNFVVSGMFEVGAEADSLQVFVNAEDAARLMRMPKGSVSGIRFYLDDPFQLDAFDQYPLTAGETFIDWRSSHGQFFQAVKMEKSMIGILLCLIVAVAAFNILSSSVMLVTDKESEVAILKTLGLNNQNIIAIFMVQGAWSGVLGAIVGAITGLVLSININPVLSTIGLNLYAAAGQGGQLPVLFDPVQIAFIIVGAMTLSLAATFYPAWRAARVKPAEALRYE</sequence>
<evidence type="ECO:0000256" key="3">
    <source>
        <dbReference type="ARBA" id="ARBA00022448"/>
    </source>
</evidence>
<keyword evidence="12" id="KW-1185">Reference proteome</keyword>
<dbReference type="InterPro" id="IPR003838">
    <property type="entry name" value="ABC3_permease_C"/>
</dbReference>
<feature type="transmembrane region" description="Helical" evidence="8">
    <location>
        <begin position="271"/>
        <end position="294"/>
    </location>
</feature>
<feature type="transmembrane region" description="Helical" evidence="8">
    <location>
        <begin position="314"/>
        <end position="340"/>
    </location>
</feature>
<dbReference type="GO" id="GO:0044874">
    <property type="term" value="P:lipoprotein localization to outer membrane"/>
    <property type="evidence" value="ECO:0007669"/>
    <property type="project" value="TreeGrafter"/>
</dbReference>
<evidence type="ECO:0000256" key="7">
    <source>
        <dbReference type="ARBA" id="ARBA00023136"/>
    </source>
</evidence>
<feature type="domain" description="ABC3 transporter permease C-terminal" evidence="9">
    <location>
        <begin position="273"/>
        <end position="401"/>
    </location>
</feature>
<feature type="transmembrane region" description="Helical" evidence="8">
    <location>
        <begin position="26"/>
        <end position="48"/>
    </location>
</feature>
<dbReference type="PANTHER" id="PTHR30489:SF8">
    <property type="entry name" value="LIPOPROTEIN-RELEASING SYSTEM TRANSMEMBRANE PROTEIN LOLC"/>
    <property type="match status" value="1"/>
</dbReference>
<reference evidence="11 12" key="2">
    <citation type="submission" date="2019-01" db="EMBL/GenBank/DDBJ databases">
        <title>Motilimonas pumilus sp. nov., isolated from the gut of sea cucumber (Apostichopus japonicus).</title>
        <authorList>
            <person name="Wang F.-Q."/>
            <person name="Ren L.-H."/>
            <person name="Lin Y.-W."/>
            <person name="Sun G.-H."/>
            <person name="Du Z.-J."/>
            <person name="Zhao J.-X."/>
            <person name="Liu X.-J."/>
            <person name="Liu L.-J."/>
        </authorList>
    </citation>
    <scope>NUCLEOTIDE SEQUENCE [LARGE SCALE GENOMIC DNA]</scope>
    <source>
        <strain evidence="11 12">PLHSC7-2</strain>
    </source>
</reference>
<feature type="domain" description="MacB-like periplasmic core" evidence="10">
    <location>
        <begin position="27"/>
        <end position="239"/>
    </location>
</feature>
<evidence type="ECO:0000313" key="11">
    <source>
        <dbReference type="EMBL" id="RJG41998.1"/>
    </source>
</evidence>
<comment type="caution">
    <text evidence="11">The sequence shown here is derived from an EMBL/GenBank/DDBJ whole genome shotgun (WGS) entry which is preliminary data.</text>
</comment>
<reference evidence="11 12" key="1">
    <citation type="submission" date="2018-09" db="EMBL/GenBank/DDBJ databases">
        <authorList>
            <person name="Wang F."/>
        </authorList>
    </citation>
    <scope>NUCLEOTIDE SEQUENCE [LARGE SCALE GENOMIC DNA]</scope>
    <source>
        <strain evidence="11 12">PLHSC7-2</strain>
    </source>
</reference>
<dbReference type="Pfam" id="PF02687">
    <property type="entry name" value="FtsX"/>
    <property type="match status" value="1"/>
</dbReference>
<dbReference type="Proteomes" id="UP000283255">
    <property type="component" value="Unassembled WGS sequence"/>
</dbReference>
<evidence type="ECO:0000259" key="9">
    <source>
        <dbReference type="Pfam" id="PF02687"/>
    </source>
</evidence>
<organism evidence="11 12">
    <name type="scientific">Motilimonas pumila</name>
    <dbReference type="NCBI Taxonomy" id="2303987"/>
    <lineage>
        <taxon>Bacteria</taxon>
        <taxon>Pseudomonadati</taxon>
        <taxon>Pseudomonadota</taxon>
        <taxon>Gammaproteobacteria</taxon>
        <taxon>Alteromonadales</taxon>
        <taxon>Alteromonadales genera incertae sedis</taxon>
        <taxon>Motilimonas</taxon>
    </lineage>
</organism>
<keyword evidence="4" id="KW-1003">Cell membrane</keyword>
<proteinExistence type="inferred from homology"/>
<evidence type="ECO:0000259" key="10">
    <source>
        <dbReference type="Pfam" id="PF12704"/>
    </source>
</evidence>
<evidence type="ECO:0000256" key="1">
    <source>
        <dbReference type="ARBA" id="ARBA00004651"/>
    </source>
</evidence>
<dbReference type="InterPro" id="IPR011925">
    <property type="entry name" value="LolCE_TM"/>
</dbReference>
<evidence type="ECO:0000256" key="6">
    <source>
        <dbReference type="ARBA" id="ARBA00022989"/>
    </source>
</evidence>
<protein>
    <submittedName>
        <fullName evidence="11">Lipoprotein-releasing ABC transporter permease subunit</fullName>
    </submittedName>
</protein>
<keyword evidence="7 8" id="KW-0472">Membrane</keyword>
<dbReference type="GO" id="GO:0042953">
    <property type="term" value="P:lipoprotein transport"/>
    <property type="evidence" value="ECO:0007669"/>
    <property type="project" value="InterPro"/>
</dbReference>
<comment type="subcellular location">
    <subcellularLocation>
        <location evidence="1">Cell membrane</location>
        <topology evidence="1">Multi-pass membrane protein</topology>
    </subcellularLocation>
</comment>
<dbReference type="OrthoDB" id="9808461at2"/>
<dbReference type="AlphaFoldDB" id="A0A418YC11"/>
<name>A0A418YC11_9GAMM</name>
<comment type="similarity">
    <text evidence="2">Belongs to the ABC-4 integral membrane protein family. LolC/E subfamily.</text>
</comment>
<keyword evidence="3" id="KW-0813">Transport</keyword>
<accession>A0A418YC11</accession>
<keyword evidence="11" id="KW-0449">Lipoprotein</keyword>
<dbReference type="InterPro" id="IPR051447">
    <property type="entry name" value="Lipoprotein-release_system"/>
</dbReference>
<keyword evidence="5 8" id="KW-0812">Transmembrane</keyword>
<dbReference type="RefSeq" id="WP_119911659.1">
    <property type="nucleotide sequence ID" value="NZ_QZCH01000022.1"/>
</dbReference>
<feature type="transmembrane region" description="Helical" evidence="8">
    <location>
        <begin position="374"/>
        <end position="394"/>
    </location>
</feature>